<dbReference type="EMBL" id="KK914666">
    <property type="protein sequence ID" value="KDP30540.1"/>
    <property type="molecule type" value="Genomic_DNA"/>
</dbReference>
<feature type="transmembrane region" description="Helical" evidence="2">
    <location>
        <begin position="94"/>
        <end position="113"/>
    </location>
</feature>
<gene>
    <name evidence="3" type="ORF">JCGZ_15249</name>
</gene>
<dbReference type="AlphaFoldDB" id="A0A067KE57"/>
<feature type="region of interest" description="Disordered" evidence="1">
    <location>
        <begin position="242"/>
        <end position="261"/>
    </location>
</feature>
<keyword evidence="2" id="KW-0812">Transmembrane</keyword>
<evidence type="ECO:0000313" key="3">
    <source>
        <dbReference type="EMBL" id="KDP30540.1"/>
    </source>
</evidence>
<protein>
    <submittedName>
        <fullName evidence="3">Uncharacterized protein</fullName>
    </submittedName>
</protein>
<keyword evidence="2" id="KW-1133">Transmembrane helix</keyword>
<evidence type="ECO:0000256" key="1">
    <source>
        <dbReference type="SAM" id="MobiDB-lite"/>
    </source>
</evidence>
<reference evidence="3 4" key="1">
    <citation type="journal article" date="2014" name="PLoS ONE">
        <title>Global Analysis of Gene Expression Profiles in Physic Nut (Jatropha curcas L.) Seedlings Exposed to Salt Stress.</title>
        <authorList>
            <person name="Zhang L."/>
            <person name="Zhang C."/>
            <person name="Wu P."/>
            <person name="Chen Y."/>
            <person name="Li M."/>
            <person name="Jiang H."/>
            <person name="Wu G."/>
        </authorList>
    </citation>
    <scope>NUCLEOTIDE SEQUENCE [LARGE SCALE GENOMIC DNA]</scope>
    <source>
        <strain evidence="4">cv. GZQX0401</strain>
        <tissue evidence="3">Young leaves</tissue>
    </source>
</reference>
<evidence type="ECO:0000256" key="2">
    <source>
        <dbReference type="SAM" id="Phobius"/>
    </source>
</evidence>
<organism evidence="3 4">
    <name type="scientific">Jatropha curcas</name>
    <name type="common">Barbados nut</name>
    <dbReference type="NCBI Taxonomy" id="180498"/>
    <lineage>
        <taxon>Eukaryota</taxon>
        <taxon>Viridiplantae</taxon>
        <taxon>Streptophyta</taxon>
        <taxon>Embryophyta</taxon>
        <taxon>Tracheophyta</taxon>
        <taxon>Spermatophyta</taxon>
        <taxon>Magnoliopsida</taxon>
        <taxon>eudicotyledons</taxon>
        <taxon>Gunneridae</taxon>
        <taxon>Pentapetalae</taxon>
        <taxon>rosids</taxon>
        <taxon>fabids</taxon>
        <taxon>Malpighiales</taxon>
        <taxon>Euphorbiaceae</taxon>
        <taxon>Crotonoideae</taxon>
        <taxon>Jatropheae</taxon>
        <taxon>Jatropha</taxon>
    </lineage>
</organism>
<sequence length="311" mass="34148">MARGRTVDSDAFGSGPHGGRGRGRSTCVRAGTIPPPSSSGTFGASSSTQPPMPSSLPSIPSSSTPLPGPVESSPASLSPTAPVNHKFHKLSFQLYTNYLSVLIAFVTSFAASLEPRNKLSLVARHIYPFSRASRQIMRIIKLHLDKDGYTWDAVPQEARDFYWEEFQKHFVWEKAITAMLKVAWEKLCALQYADFTYRMRKSATSGPQPDHSAEEITALRVCVDDQERQLAELRAHVMRMYGQPGAGTSSSDTPPATDRDVSTALHWPLPSPLDPDTVDDTLVTPVDTMTHPADTPPSAYDQPRIFDFGPF</sequence>
<accession>A0A067KE57</accession>
<feature type="compositionally biased region" description="Low complexity" evidence="1">
    <location>
        <begin position="38"/>
        <end position="48"/>
    </location>
</feature>
<name>A0A067KE57_JATCU</name>
<dbReference type="Proteomes" id="UP000027138">
    <property type="component" value="Unassembled WGS sequence"/>
</dbReference>
<evidence type="ECO:0000313" key="4">
    <source>
        <dbReference type="Proteomes" id="UP000027138"/>
    </source>
</evidence>
<feature type="region of interest" description="Disordered" evidence="1">
    <location>
        <begin position="1"/>
        <end position="78"/>
    </location>
</feature>
<keyword evidence="4" id="KW-1185">Reference proteome</keyword>
<proteinExistence type="predicted"/>
<feature type="compositionally biased region" description="Low complexity" evidence="1">
    <location>
        <begin position="55"/>
        <end position="65"/>
    </location>
</feature>
<keyword evidence="2" id="KW-0472">Membrane</keyword>